<evidence type="ECO:0000313" key="2">
    <source>
        <dbReference type="EMBL" id="EEP53811.1"/>
    </source>
</evidence>
<accession>C4IGX8</accession>
<feature type="transmembrane region" description="Helical" evidence="1">
    <location>
        <begin position="12"/>
        <end position="35"/>
    </location>
</feature>
<dbReference type="RefSeq" id="WP_003414879.1">
    <property type="nucleotide sequence ID" value="NZ_ACOM01000005.1"/>
</dbReference>
<gene>
    <name evidence="2" type="ORF">CLP_2672</name>
</gene>
<keyword evidence="3" id="KW-1185">Reference proteome</keyword>
<keyword evidence="1" id="KW-0812">Transmembrane</keyword>
<dbReference type="EMBL" id="ACOM01000005">
    <property type="protein sequence ID" value="EEP53811.1"/>
    <property type="molecule type" value="Genomic_DNA"/>
</dbReference>
<evidence type="ECO:0000256" key="1">
    <source>
        <dbReference type="SAM" id="Phobius"/>
    </source>
</evidence>
<keyword evidence="1" id="KW-1133">Transmembrane helix</keyword>
<comment type="caution">
    <text evidence="2">The sequence shown here is derived from an EMBL/GenBank/DDBJ whole genome shotgun (WGS) entry which is preliminary data.</text>
</comment>
<dbReference type="AlphaFoldDB" id="C4IGX8"/>
<protein>
    <submittedName>
        <fullName evidence="2">Uncharacterized protein</fullName>
    </submittedName>
</protein>
<reference evidence="2 3" key="1">
    <citation type="submission" date="2009-08" db="EMBL/GenBank/DDBJ databases">
        <authorList>
            <person name="Shrivastava S."/>
            <person name="Brinkac L.B."/>
            <person name="Brown J.L."/>
            <person name="Bruce D.B."/>
            <person name="Detter C."/>
            <person name="Green L.D."/>
            <person name="Munk C.A."/>
            <person name="Rogers Y.C."/>
            <person name="Tapia R."/>
            <person name="Sims D.R."/>
            <person name="Smith L.A."/>
            <person name="Smith T.J."/>
            <person name="Sutton G."/>
            <person name="Brettin T."/>
        </authorList>
    </citation>
    <scope>NUCLEOTIDE SEQUENCE [LARGE SCALE GENOMIC DNA]</scope>
    <source>
        <strain evidence="3">E4 str. BoNT E BL5262</strain>
    </source>
</reference>
<evidence type="ECO:0000313" key="3">
    <source>
        <dbReference type="Proteomes" id="UP000003081"/>
    </source>
</evidence>
<organism evidence="2 3">
    <name type="scientific">Clostridium butyricum E4 str. BoNT E BL5262</name>
    <dbReference type="NCBI Taxonomy" id="632245"/>
    <lineage>
        <taxon>Bacteria</taxon>
        <taxon>Bacillati</taxon>
        <taxon>Bacillota</taxon>
        <taxon>Clostridia</taxon>
        <taxon>Eubacteriales</taxon>
        <taxon>Clostridiaceae</taxon>
        <taxon>Clostridium</taxon>
    </lineage>
</organism>
<dbReference type="Proteomes" id="UP000003081">
    <property type="component" value="Unassembled WGS sequence"/>
</dbReference>
<sequence>MNELMGIGKVFIQWGAMIIAFGLGTMAAGSVLILLGKIFCGKQIDQALGFVANYINENVR</sequence>
<dbReference type="HOGENOM" id="CLU_2933061_0_0_9"/>
<keyword evidence="1" id="KW-0472">Membrane</keyword>
<proteinExistence type="predicted"/>
<name>C4IGX8_CLOBU</name>